<evidence type="ECO:0008006" key="4">
    <source>
        <dbReference type="Google" id="ProtNLM"/>
    </source>
</evidence>
<evidence type="ECO:0000313" key="3">
    <source>
        <dbReference type="Proteomes" id="UP001224775"/>
    </source>
</evidence>
<evidence type="ECO:0000313" key="2">
    <source>
        <dbReference type="EMBL" id="KAK1736014.1"/>
    </source>
</evidence>
<evidence type="ECO:0000256" key="1">
    <source>
        <dbReference type="SAM" id="MobiDB-lite"/>
    </source>
</evidence>
<feature type="compositionally biased region" description="Basic and acidic residues" evidence="1">
    <location>
        <begin position="644"/>
        <end position="658"/>
    </location>
</feature>
<dbReference type="Gene3D" id="2.60.120.650">
    <property type="entry name" value="Cupin"/>
    <property type="match status" value="1"/>
</dbReference>
<reference evidence="2" key="1">
    <citation type="submission" date="2023-06" db="EMBL/GenBank/DDBJ databases">
        <title>Survivors Of The Sea: Transcriptome response of Skeletonema marinoi to long-term dormancy.</title>
        <authorList>
            <person name="Pinder M.I.M."/>
            <person name="Kourtchenko O."/>
            <person name="Robertson E.K."/>
            <person name="Larsson T."/>
            <person name="Maumus F."/>
            <person name="Osuna-Cruz C.M."/>
            <person name="Vancaester E."/>
            <person name="Stenow R."/>
            <person name="Vandepoele K."/>
            <person name="Ploug H."/>
            <person name="Bruchert V."/>
            <person name="Godhe A."/>
            <person name="Topel M."/>
        </authorList>
    </citation>
    <scope>NUCLEOTIDE SEQUENCE</scope>
    <source>
        <strain evidence="2">R05AC</strain>
    </source>
</reference>
<dbReference type="Proteomes" id="UP001224775">
    <property type="component" value="Unassembled WGS sequence"/>
</dbReference>
<dbReference type="SUPFAM" id="SSF51197">
    <property type="entry name" value="Clavaminate synthase-like"/>
    <property type="match status" value="1"/>
</dbReference>
<comment type="caution">
    <text evidence="2">The sequence shown here is derived from an EMBL/GenBank/DDBJ whole genome shotgun (WGS) entry which is preliminary data.</text>
</comment>
<keyword evidence="3" id="KW-1185">Reference proteome</keyword>
<dbReference type="AlphaFoldDB" id="A0AAD8XY35"/>
<dbReference type="EMBL" id="JATAAI010000030">
    <property type="protein sequence ID" value="KAK1736014.1"/>
    <property type="molecule type" value="Genomic_DNA"/>
</dbReference>
<name>A0AAD8XY35_9STRA</name>
<proteinExistence type="predicted"/>
<organism evidence="2 3">
    <name type="scientific">Skeletonema marinoi</name>
    <dbReference type="NCBI Taxonomy" id="267567"/>
    <lineage>
        <taxon>Eukaryota</taxon>
        <taxon>Sar</taxon>
        <taxon>Stramenopiles</taxon>
        <taxon>Ochrophyta</taxon>
        <taxon>Bacillariophyta</taxon>
        <taxon>Coscinodiscophyceae</taxon>
        <taxon>Thalassiosirophycidae</taxon>
        <taxon>Thalassiosirales</taxon>
        <taxon>Skeletonemataceae</taxon>
        <taxon>Skeletonema</taxon>
        <taxon>Skeletonema marinoi-dohrnii complex</taxon>
    </lineage>
</organism>
<feature type="region of interest" description="Disordered" evidence="1">
    <location>
        <begin position="638"/>
        <end position="674"/>
    </location>
</feature>
<sequence>MMERDDITVISEGLADEISASLWTKEYITGCIGSEYHHKFRAFQKKSRTVATKDDSTSTIEYHEEQRGWYSMKVASYFDYLEKRRSVQDKQQEESDISDGSEKMFSFEDSNGKEHCINAEEVSLYMVDVDLIKLLPKSFEDLQNNFKLSSILPGGSHCMMNAVNINGRPFMGPNLYITPPSSFTHFHQDGHGTVDSGHLCLSGYNEVVMLRRLPERHKCRALELLNGSSHSSYSALYGLPHRDDLDPSLGWPTKGAIRFCKEMGYCPSVFILKPGQMVHINKGRLHAFRKLSTSSLHGTDCHHDLRQKLQESIGNIEQLCFSIAWDWMFKGVTSEGINRELSSILECVHLNRAHNLQSLAIPETALLFLAKENVAKYNTASKNDSASLIQGRSLSAESTSGLEPDPMTVLRGILTSLQYVVHRHNSAVSMSKERGWEKGDKQNKWAKISVDAKPNTWQDPGTFSLDPYGSGDFFCKFCMEELSNIYMHCDGCEKLLNKDFNICSNCHKEGKYRVSFYQMHPFSTKRFSVLNHTGNMILERAARCPCKNGKPCNNCNFCTGCSCKCHQQFTLHYRFMGIDDELQLLSEAERIVGTDKISHADETSARLLSLLSGTCITNTIIEQASPRRRSSLIQEEMEDLEETYSEKEEKLKRPREDLTTSAVSKRSRGKSKAERKNLVIPPINFNSIKIDTAVTVLSGSNTIPAIVKEVDFPSMRLNVFLTEGKTFDSVDFDAVQSITSSTSDSFQTRCAFLIQEDVEPVCPSSVDDVSRASIAYTAPRGTVIPPDESVASGIGKLTHKTFSDFIKNARLLESRTEEALARLLPRTSRVRSDEVRHLYRNFADCPIIEGDSSIIFSRREIDIVNYYSFLGKVPRDMATLMPYRAEKDLRQLAKVIEDMGLCLSGDYVKMLSETVGILHSLETSAAQNAAKTVHLKANGAPAPPNPIKVKKQLNLRQSPELTEEEREMLPQWAVSKTVEWRKLVSDGDPRPVFGCAWCGPKIRAGYEGPLLVKSKLCPTCKVFEKEGYYSRMTAGGSKKLSVLETKLCFGPIKPFYREQPTRLQNLIRRRLDAERRKALEAEENFVQEFWYNFHLLT</sequence>
<gene>
    <name evidence="2" type="ORF">QTG54_013150</name>
</gene>
<accession>A0AAD8XY35</accession>
<protein>
    <recommendedName>
        <fullName evidence="4">JmjC domain-containing protein</fullName>
    </recommendedName>
</protein>